<keyword evidence="4" id="KW-1185">Reference proteome</keyword>
<sequence>MAPIPLTPEQAALIETANEAIRRVPRSTPLRQITDHTVSAACLTSHNRTFTGINTFHFSGSLCAENVAFSNAAADGCSSLNTPGLTKTERGEPEGGLGEKEWMMCVVAVANDERGVISPCGRCRQFMFDYYPEIRVIVKTGEGDELGTVGIDELLPYPYVSGMRKKMASVIG</sequence>
<feature type="domain" description="CMP/dCMP-type deaminase" evidence="2">
    <location>
        <begin position="8"/>
        <end position="162"/>
    </location>
</feature>
<dbReference type="PANTHER" id="PTHR11644">
    <property type="entry name" value="CYTIDINE DEAMINASE"/>
    <property type="match status" value="1"/>
</dbReference>
<dbReference type="STRING" id="1116229.S3D0Z2"/>
<dbReference type="AlphaFoldDB" id="S3D0Z2"/>
<dbReference type="GO" id="GO:0004126">
    <property type="term" value="F:cytidine deaminase activity"/>
    <property type="evidence" value="ECO:0007669"/>
    <property type="project" value="UniProtKB-ARBA"/>
</dbReference>
<dbReference type="EMBL" id="KE145363">
    <property type="protein sequence ID" value="EPE30804.1"/>
    <property type="molecule type" value="Genomic_DNA"/>
</dbReference>
<dbReference type="InterPro" id="IPR002125">
    <property type="entry name" value="CMP_dCMP_dom"/>
</dbReference>
<dbReference type="OrthoDB" id="414540at2759"/>
<dbReference type="InterPro" id="IPR050202">
    <property type="entry name" value="Cyt/Deoxycyt_deaminase"/>
</dbReference>
<dbReference type="HOGENOM" id="CLU_097262_4_1_1"/>
<dbReference type="PANTHER" id="PTHR11644:SF2">
    <property type="entry name" value="CYTIDINE DEAMINASE"/>
    <property type="match status" value="1"/>
</dbReference>
<dbReference type="Proteomes" id="UP000016922">
    <property type="component" value="Unassembled WGS sequence"/>
</dbReference>
<dbReference type="SUPFAM" id="SSF53927">
    <property type="entry name" value="Cytidine deaminase-like"/>
    <property type="match status" value="1"/>
</dbReference>
<comment type="similarity">
    <text evidence="1">Belongs to the cytidine and deoxycytidylate deaminase family.</text>
</comment>
<name>S3D0Z2_GLAL2</name>
<protein>
    <submittedName>
        <fullName evidence="3">Cytidine deaminase-like protein</fullName>
    </submittedName>
</protein>
<accession>S3D0Z2</accession>
<dbReference type="GO" id="GO:0055086">
    <property type="term" value="P:nucleobase-containing small molecule metabolic process"/>
    <property type="evidence" value="ECO:0007669"/>
    <property type="project" value="UniProtKB-ARBA"/>
</dbReference>
<dbReference type="KEGG" id="glz:GLAREA_03771"/>
<dbReference type="eggNOG" id="ENOG502ST2E">
    <property type="taxonomic scope" value="Eukaryota"/>
</dbReference>
<dbReference type="Pfam" id="PF00383">
    <property type="entry name" value="dCMP_cyt_deam_1"/>
    <property type="match status" value="1"/>
</dbReference>
<dbReference type="RefSeq" id="XP_008082215.1">
    <property type="nucleotide sequence ID" value="XM_008084024.1"/>
</dbReference>
<evidence type="ECO:0000313" key="4">
    <source>
        <dbReference type="Proteomes" id="UP000016922"/>
    </source>
</evidence>
<dbReference type="OMA" id="RYRNDWQ"/>
<evidence type="ECO:0000313" key="3">
    <source>
        <dbReference type="EMBL" id="EPE30804.1"/>
    </source>
</evidence>
<dbReference type="GO" id="GO:0005829">
    <property type="term" value="C:cytosol"/>
    <property type="evidence" value="ECO:0007669"/>
    <property type="project" value="TreeGrafter"/>
</dbReference>
<dbReference type="CDD" id="cd01283">
    <property type="entry name" value="cytidine_deaminase"/>
    <property type="match status" value="1"/>
</dbReference>
<dbReference type="PROSITE" id="PS51747">
    <property type="entry name" value="CYT_DCMP_DEAMINASES_2"/>
    <property type="match status" value="1"/>
</dbReference>
<gene>
    <name evidence="3" type="ORF">GLAREA_03771</name>
</gene>
<organism evidence="3 4">
    <name type="scientific">Glarea lozoyensis (strain ATCC 20868 / MF5171)</name>
    <dbReference type="NCBI Taxonomy" id="1116229"/>
    <lineage>
        <taxon>Eukaryota</taxon>
        <taxon>Fungi</taxon>
        <taxon>Dikarya</taxon>
        <taxon>Ascomycota</taxon>
        <taxon>Pezizomycotina</taxon>
        <taxon>Leotiomycetes</taxon>
        <taxon>Helotiales</taxon>
        <taxon>Helotiaceae</taxon>
        <taxon>Glarea</taxon>
    </lineage>
</organism>
<dbReference type="Gene3D" id="3.40.140.10">
    <property type="entry name" value="Cytidine Deaminase, domain 2"/>
    <property type="match status" value="1"/>
</dbReference>
<dbReference type="GO" id="GO:0072527">
    <property type="term" value="P:pyrimidine-containing compound metabolic process"/>
    <property type="evidence" value="ECO:0007669"/>
    <property type="project" value="UniProtKB-ARBA"/>
</dbReference>
<evidence type="ECO:0000259" key="2">
    <source>
        <dbReference type="PROSITE" id="PS51747"/>
    </source>
</evidence>
<reference evidence="3 4" key="1">
    <citation type="journal article" date="2013" name="BMC Genomics">
        <title>Genomics-driven discovery of the pneumocandin biosynthetic gene cluster in the fungus Glarea lozoyensis.</title>
        <authorList>
            <person name="Chen L."/>
            <person name="Yue Q."/>
            <person name="Zhang X."/>
            <person name="Xiang M."/>
            <person name="Wang C."/>
            <person name="Li S."/>
            <person name="Che Y."/>
            <person name="Ortiz-Lopez F.J."/>
            <person name="Bills G.F."/>
            <person name="Liu X."/>
            <person name="An Z."/>
        </authorList>
    </citation>
    <scope>NUCLEOTIDE SEQUENCE [LARGE SCALE GENOMIC DNA]</scope>
    <source>
        <strain evidence="4">ATCC 20868 / MF5171</strain>
    </source>
</reference>
<dbReference type="GeneID" id="19462826"/>
<dbReference type="GO" id="GO:0008270">
    <property type="term" value="F:zinc ion binding"/>
    <property type="evidence" value="ECO:0007669"/>
    <property type="project" value="TreeGrafter"/>
</dbReference>
<evidence type="ECO:0000256" key="1">
    <source>
        <dbReference type="ARBA" id="ARBA00006576"/>
    </source>
</evidence>
<dbReference type="InterPro" id="IPR016193">
    <property type="entry name" value="Cytidine_deaminase-like"/>
</dbReference>
<proteinExistence type="inferred from homology"/>